<evidence type="ECO:0000259" key="3">
    <source>
        <dbReference type="PROSITE" id="PS50930"/>
    </source>
</evidence>
<keyword evidence="4" id="KW-0238">DNA-binding</keyword>
<evidence type="ECO:0000256" key="2">
    <source>
        <dbReference type="SAM" id="MobiDB-lite"/>
    </source>
</evidence>
<dbReference type="STRING" id="578942.SAMN05216289_12720"/>
<sequence length="245" mass="26637">MTPVCRPRRDDAGDTPHGSVGVHAAGSASGICRELLPRPVVALPEAILEWLRRFDACGEDGADGADRQCQAPTIPHGVRMAAVERVSEHDLRQILAALRARFAPAGTGTLVRGSARIPMSIGRRTHLVSRDSIDAVIAQRNYVDVHAGGRTYTLRSSLYSFERRLDPDRFLRVHRSTIVRIGAIDEIGTLGSGRCRIVLQGGLSLSSARRYRARLLELLDEERGVRGAGSAAQTDFKTHGGAFNR</sequence>
<dbReference type="GO" id="GO:0003677">
    <property type="term" value="F:DNA binding"/>
    <property type="evidence" value="ECO:0007669"/>
    <property type="project" value="UniProtKB-KW"/>
</dbReference>
<dbReference type="Proteomes" id="UP000198575">
    <property type="component" value="Unassembled WGS sequence"/>
</dbReference>
<evidence type="ECO:0000256" key="1">
    <source>
        <dbReference type="ARBA" id="ARBA00023012"/>
    </source>
</evidence>
<reference evidence="4 5" key="1">
    <citation type="submission" date="2016-10" db="EMBL/GenBank/DDBJ databases">
        <authorList>
            <person name="de Groot N.N."/>
        </authorList>
    </citation>
    <scope>NUCLEOTIDE SEQUENCE [LARGE SCALE GENOMIC DNA]</scope>
    <source>
        <strain evidence="4 5">CGMCC 1.7659</strain>
    </source>
</reference>
<dbReference type="EMBL" id="FOVF01000027">
    <property type="protein sequence ID" value="SFN51462.1"/>
    <property type="molecule type" value="Genomic_DNA"/>
</dbReference>
<evidence type="ECO:0000313" key="4">
    <source>
        <dbReference type="EMBL" id="SFN51462.1"/>
    </source>
</evidence>
<name>A0A1I4ZML0_9GAMM</name>
<dbReference type="InterPro" id="IPR007492">
    <property type="entry name" value="LytTR_DNA-bd_dom"/>
</dbReference>
<dbReference type="GO" id="GO:0000156">
    <property type="term" value="F:phosphorelay response regulator activity"/>
    <property type="evidence" value="ECO:0007669"/>
    <property type="project" value="InterPro"/>
</dbReference>
<gene>
    <name evidence="4" type="ORF">SAMN05216289_12720</name>
</gene>
<accession>A0A1I4ZML0</accession>
<organism evidence="4 5">
    <name type="scientific">Dokdonella immobilis</name>
    <dbReference type="NCBI Taxonomy" id="578942"/>
    <lineage>
        <taxon>Bacteria</taxon>
        <taxon>Pseudomonadati</taxon>
        <taxon>Pseudomonadota</taxon>
        <taxon>Gammaproteobacteria</taxon>
        <taxon>Lysobacterales</taxon>
        <taxon>Rhodanobacteraceae</taxon>
        <taxon>Dokdonella</taxon>
    </lineage>
</organism>
<dbReference type="Pfam" id="PF04397">
    <property type="entry name" value="LytTR"/>
    <property type="match status" value="1"/>
</dbReference>
<dbReference type="InterPro" id="IPR046947">
    <property type="entry name" value="LytR-like"/>
</dbReference>
<dbReference type="RefSeq" id="WP_175498120.1">
    <property type="nucleotide sequence ID" value="NZ_FOVF01000027.1"/>
</dbReference>
<dbReference type="PANTHER" id="PTHR37299">
    <property type="entry name" value="TRANSCRIPTIONAL REGULATOR-RELATED"/>
    <property type="match status" value="1"/>
</dbReference>
<dbReference type="SMART" id="SM00850">
    <property type="entry name" value="LytTR"/>
    <property type="match status" value="1"/>
</dbReference>
<dbReference type="AlphaFoldDB" id="A0A1I4ZML0"/>
<dbReference type="PROSITE" id="PS50930">
    <property type="entry name" value="HTH_LYTTR"/>
    <property type="match status" value="1"/>
</dbReference>
<dbReference type="PANTHER" id="PTHR37299:SF1">
    <property type="entry name" value="STAGE 0 SPORULATION PROTEIN A HOMOLOG"/>
    <property type="match status" value="1"/>
</dbReference>
<proteinExistence type="predicted"/>
<feature type="domain" description="HTH LytTR-type" evidence="3">
    <location>
        <begin position="117"/>
        <end position="221"/>
    </location>
</feature>
<feature type="region of interest" description="Disordered" evidence="2">
    <location>
        <begin position="1"/>
        <end position="23"/>
    </location>
</feature>
<keyword evidence="1" id="KW-0902">Two-component regulatory system</keyword>
<protein>
    <submittedName>
        <fullName evidence="4">LytTr DNA-binding domain-containing protein</fullName>
    </submittedName>
</protein>
<keyword evidence="5" id="KW-1185">Reference proteome</keyword>
<dbReference type="Gene3D" id="2.40.50.1020">
    <property type="entry name" value="LytTr DNA-binding domain"/>
    <property type="match status" value="1"/>
</dbReference>
<evidence type="ECO:0000313" key="5">
    <source>
        <dbReference type="Proteomes" id="UP000198575"/>
    </source>
</evidence>